<dbReference type="InterPro" id="IPR019895">
    <property type="entry name" value="L_ocin_972_ABC"/>
</dbReference>
<dbReference type="NCBIfam" id="TIGR03608">
    <property type="entry name" value="L_ocin_972_ABC"/>
    <property type="match status" value="1"/>
</dbReference>
<dbReference type="AlphaFoldDB" id="A0A2V4UYW6"/>
<evidence type="ECO:0000256" key="2">
    <source>
        <dbReference type="ARBA" id="ARBA00022840"/>
    </source>
</evidence>
<evidence type="ECO:0000256" key="1">
    <source>
        <dbReference type="ARBA" id="ARBA00022741"/>
    </source>
</evidence>
<dbReference type="SMART" id="SM00382">
    <property type="entry name" value="AAA"/>
    <property type="match status" value="1"/>
</dbReference>
<evidence type="ECO:0000313" key="5">
    <source>
        <dbReference type="Proteomes" id="UP000247790"/>
    </source>
</evidence>
<sequence>MNQNPMYELHNVSKSYGDNKVVQDFNLTIYQGQLIAITGKSGSGKTTLMNLLGMLESPDTGTLKFKGIVAPKLGSREQMLLLRNNISYLFQNFALIENDHVGNNLEVALAYSKKSKNEKKHLKTAALEKVGLNIPFNKKVYELSGGEQQRLALARILLKPSDVILADEPTGSLDPMNRNFVLNALHELHQQGKTVIIVTHDEIVAEQCEQMIKL</sequence>
<dbReference type="InterPro" id="IPR003593">
    <property type="entry name" value="AAA+_ATPase"/>
</dbReference>
<dbReference type="PANTHER" id="PTHR24220">
    <property type="entry name" value="IMPORT ATP-BINDING PROTEIN"/>
    <property type="match status" value="1"/>
</dbReference>
<organism evidence="4 5">
    <name type="scientific">Paenibacillus barcinonensis</name>
    <dbReference type="NCBI Taxonomy" id="198119"/>
    <lineage>
        <taxon>Bacteria</taxon>
        <taxon>Bacillati</taxon>
        <taxon>Bacillota</taxon>
        <taxon>Bacilli</taxon>
        <taxon>Bacillales</taxon>
        <taxon>Paenibacillaceae</taxon>
        <taxon>Paenibacillus</taxon>
    </lineage>
</organism>
<dbReference type="InterPro" id="IPR027417">
    <property type="entry name" value="P-loop_NTPase"/>
</dbReference>
<dbReference type="Gene3D" id="3.40.50.300">
    <property type="entry name" value="P-loop containing nucleotide triphosphate hydrolases"/>
    <property type="match status" value="1"/>
</dbReference>
<comment type="caution">
    <text evidence="4">The sequence shown here is derived from an EMBL/GenBank/DDBJ whole genome shotgun (WGS) entry which is preliminary data.</text>
</comment>
<dbReference type="InterPro" id="IPR003439">
    <property type="entry name" value="ABC_transporter-like_ATP-bd"/>
</dbReference>
<dbReference type="SUPFAM" id="SSF52540">
    <property type="entry name" value="P-loop containing nucleoside triphosphate hydrolases"/>
    <property type="match status" value="1"/>
</dbReference>
<dbReference type="GO" id="GO:0022857">
    <property type="term" value="F:transmembrane transporter activity"/>
    <property type="evidence" value="ECO:0007669"/>
    <property type="project" value="TreeGrafter"/>
</dbReference>
<dbReference type="PROSITE" id="PS50893">
    <property type="entry name" value="ABC_TRANSPORTER_2"/>
    <property type="match status" value="1"/>
</dbReference>
<dbReference type="GO" id="GO:0005524">
    <property type="term" value="F:ATP binding"/>
    <property type="evidence" value="ECO:0007669"/>
    <property type="project" value="UniProtKB-KW"/>
</dbReference>
<dbReference type="InterPro" id="IPR017871">
    <property type="entry name" value="ABC_transporter-like_CS"/>
</dbReference>
<keyword evidence="2 4" id="KW-0067">ATP-binding</keyword>
<protein>
    <submittedName>
        <fullName evidence="4">Putative ABC transport system ATP-binding protein</fullName>
    </submittedName>
</protein>
<dbReference type="PROSITE" id="PS00211">
    <property type="entry name" value="ABC_TRANSPORTER_1"/>
    <property type="match status" value="1"/>
</dbReference>
<dbReference type="GO" id="GO:0005886">
    <property type="term" value="C:plasma membrane"/>
    <property type="evidence" value="ECO:0007669"/>
    <property type="project" value="TreeGrafter"/>
</dbReference>
<keyword evidence="1" id="KW-0547">Nucleotide-binding</keyword>
<proteinExistence type="predicted"/>
<feature type="domain" description="ABC transporter" evidence="3">
    <location>
        <begin position="7"/>
        <end position="214"/>
    </location>
</feature>
<dbReference type="PANTHER" id="PTHR24220:SF86">
    <property type="entry name" value="ABC TRANSPORTER ABCH.1"/>
    <property type="match status" value="1"/>
</dbReference>
<dbReference type="EMBL" id="QJSW01000021">
    <property type="protein sequence ID" value="PYE44539.1"/>
    <property type="molecule type" value="Genomic_DNA"/>
</dbReference>
<name>A0A2V4UYW6_PAEBA</name>
<dbReference type="Pfam" id="PF00005">
    <property type="entry name" value="ABC_tran"/>
    <property type="match status" value="1"/>
</dbReference>
<reference evidence="4 5" key="1">
    <citation type="submission" date="2018-06" db="EMBL/GenBank/DDBJ databases">
        <title>Genomic Encyclopedia of Type Strains, Phase III (KMG-III): the genomes of soil and plant-associated and newly described type strains.</title>
        <authorList>
            <person name="Whitman W."/>
        </authorList>
    </citation>
    <scope>NUCLEOTIDE SEQUENCE [LARGE SCALE GENOMIC DNA]</scope>
    <source>
        <strain evidence="4 5">CECT 7022</strain>
    </source>
</reference>
<accession>A0A2V4UYW6</accession>
<dbReference type="Proteomes" id="UP000247790">
    <property type="component" value="Unassembled WGS sequence"/>
</dbReference>
<dbReference type="GO" id="GO:0016887">
    <property type="term" value="F:ATP hydrolysis activity"/>
    <property type="evidence" value="ECO:0007669"/>
    <property type="project" value="InterPro"/>
</dbReference>
<dbReference type="InterPro" id="IPR015854">
    <property type="entry name" value="ABC_transpr_LolD-like"/>
</dbReference>
<evidence type="ECO:0000259" key="3">
    <source>
        <dbReference type="PROSITE" id="PS50893"/>
    </source>
</evidence>
<gene>
    <name evidence="4" type="ORF">DFQ00_12157</name>
</gene>
<evidence type="ECO:0000313" key="4">
    <source>
        <dbReference type="EMBL" id="PYE44539.1"/>
    </source>
</evidence>